<evidence type="ECO:0000313" key="2">
    <source>
        <dbReference type="Proteomes" id="UP000193944"/>
    </source>
</evidence>
<gene>
    <name evidence="1" type="ORF">BCR32DRAFT_300616</name>
</gene>
<keyword evidence="2" id="KW-1185">Reference proteome</keyword>
<name>A0A1Y1X212_9FUNG</name>
<accession>A0A1Y1X212</accession>
<sequence length="110" mass="12812">MLSTKIISYPSIDNINEINGYVKIDDFTNIRILKPNNYYWKEKKIDKYCSLLFNYYNKNKDKRINNRCKNYNKKASPAGLEPALPKGNGLAGHRVNHSAKVTTIVLQIWF</sequence>
<proteinExistence type="predicted"/>
<dbReference type="Proteomes" id="UP000193944">
    <property type="component" value="Unassembled WGS sequence"/>
</dbReference>
<protein>
    <submittedName>
        <fullName evidence="1">Uncharacterized protein</fullName>
    </submittedName>
</protein>
<dbReference type="AlphaFoldDB" id="A0A1Y1X212"/>
<dbReference type="OrthoDB" id="2182475at2759"/>
<comment type="caution">
    <text evidence="1">The sequence shown here is derived from an EMBL/GenBank/DDBJ whole genome shotgun (WGS) entry which is preliminary data.</text>
</comment>
<dbReference type="EMBL" id="MCFG01000162">
    <property type="protein sequence ID" value="ORX79847.1"/>
    <property type="molecule type" value="Genomic_DNA"/>
</dbReference>
<reference evidence="1 2" key="1">
    <citation type="submission" date="2016-08" db="EMBL/GenBank/DDBJ databases">
        <title>A Parts List for Fungal Cellulosomes Revealed by Comparative Genomics.</title>
        <authorList>
            <consortium name="DOE Joint Genome Institute"/>
            <person name="Haitjema C.H."/>
            <person name="Gilmore S.P."/>
            <person name="Henske J.K."/>
            <person name="Solomon K.V."/>
            <person name="De Groot R."/>
            <person name="Kuo A."/>
            <person name="Mondo S.J."/>
            <person name="Salamov A.A."/>
            <person name="Labutti K."/>
            <person name="Zhao Z."/>
            <person name="Chiniquy J."/>
            <person name="Barry K."/>
            <person name="Brewer H.M."/>
            <person name="Purvine S.O."/>
            <person name="Wright A.T."/>
            <person name="Boxma B."/>
            <person name="Van Alen T."/>
            <person name="Hackstein J.H."/>
            <person name="Baker S.E."/>
            <person name="Grigoriev I.V."/>
            <person name="O'Malley M.A."/>
        </authorList>
    </citation>
    <scope>NUCLEOTIDE SEQUENCE [LARGE SCALE GENOMIC DNA]</scope>
    <source>
        <strain evidence="1 2">S4</strain>
    </source>
</reference>
<evidence type="ECO:0000313" key="1">
    <source>
        <dbReference type="EMBL" id="ORX79847.1"/>
    </source>
</evidence>
<reference evidence="1 2" key="2">
    <citation type="submission" date="2016-08" db="EMBL/GenBank/DDBJ databases">
        <title>Pervasive Adenine N6-methylation of Active Genes in Fungi.</title>
        <authorList>
            <consortium name="DOE Joint Genome Institute"/>
            <person name="Mondo S.J."/>
            <person name="Dannebaum R.O."/>
            <person name="Kuo R.C."/>
            <person name="Labutti K."/>
            <person name="Haridas S."/>
            <person name="Kuo A."/>
            <person name="Salamov A."/>
            <person name="Ahrendt S.R."/>
            <person name="Lipzen A."/>
            <person name="Sullivan W."/>
            <person name="Andreopoulos W.B."/>
            <person name="Clum A."/>
            <person name="Lindquist E."/>
            <person name="Daum C."/>
            <person name="Ramamoorthy G.K."/>
            <person name="Gryganskyi A."/>
            <person name="Culley D."/>
            <person name="Magnuson J.K."/>
            <person name="James T.Y."/>
            <person name="O'Malley M.A."/>
            <person name="Stajich J.E."/>
            <person name="Spatafora J.W."/>
            <person name="Visel A."/>
            <person name="Grigoriev I.V."/>
        </authorList>
    </citation>
    <scope>NUCLEOTIDE SEQUENCE [LARGE SCALE GENOMIC DNA]</scope>
    <source>
        <strain evidence="1 2">S4</strain>
    </source>
</reference>
<organism evidence="1 2">
    <name type="scientific">Anaeromyces robustus</name>
    <dbReference type="NCBI Taxonomy" id="1754192"/>
    <lineage>
        <taxon>Eukaryota</taxon>
        <taxon>Fungi</taxon>
        <taxon>Fungi incertae sedis</taxon>
        <taxon>Chytridiomycota</taxon>
        <taxon>Chytridiomycota incertae sedis</taxon>
        <taxon>Neocallimastigomycetes</taxon>
        <taxon>Neocallimastigales</taxon>
        <taxon>Neocallimastigaceae</taxon>
        <taxon>Anaeromyces</taxon>
    </lineage>
</organism>